<evidence type="ECO:0000313" key="4">
    <source>
        <dbReference type="Proteomes" id="UP000317977"/>
    </source>
</evidence>
<dbReference type="InterPro" id="IPR013424">
    <property type="entry name" value="Ice-binding_C"/>
</dbReference>
<dbReference type="EMBL" id="SJPX01000004">
    <property type="protein sequence ID" value="TWU49226.1"/>
    <property type="molecule type" value="Genomic_DNA"/>
</dbReference>
<dbReference type="AlphaFoldDB" id="A0A5C6ENP8"/>
<feature type="chain" id="PRO_5023013667" evidence="1">
    <location>
        <begin position="24"/>
        <end position="204"/>
    </location>
</feature>
<organism evidence="3 4">
    <name type="scientific">Rubripirellula reticaptiva</name>
    <dbReference type="NCBI Taxonomy" id="2528013"/>
    <lineage>
        <taxon>Bacteria</taxon>
        <taxon>Pseudomonadati</taxon>
        <taxon>Planctomycetota</taxon>
        <taxon>Planctomycetia</taxon>
        <taxon>Pirellulales</taxon>
        <taxon>Pirellulaceae</taxon>
        <taxon>Rubripirellula</taxon>
    </lineage>
</organism>
<feature type="domain" description="Ice-binding protein C-terminal" evidence="2">
    <location>
        <begin position="177"/>
        <end position="200"/>
    </location>
</feature>
<evidence type="ECO:0000256" key="1">
    <source>
        <dbReference type="SAM" id="SignalP"/>
    </source>
</evidence>
<reference evidence="3 4" key="1">
    <citation type="submission" date="2019-02" db="EMBL/GenBank/DDBJ databases">
        <title>Deep-cultivation of Planctomycetes and their phenomic and genomic characterization uncovers novel biology.</title>
        <authorList>
            <person name="Wiegand S."/>
            <person name="Jogler M."/>
            <person name="Boedeker C."/>
            <person name="Pinto D."/>
            <person name="Vollmers J."/>
            <person name="Rivas-Marin E."/>
            <person name="Kohn T."/>
            <person name="Peeters S.H."/>
            <person name="Heuer A."/>
            <person name="Rast P."/>
            <person name="Oberbeckmann S."/>
            <person name="Bunk B."/>
            <person name="Jeske O."/>
            <person name="Meyerdierks A."/>
            <person name="Storesund J.E."/>
            <person name="Kallscheuer N."/>
            <person name="Luecker S."/>
            <person name="Lage O.M."/>
            <person name="Pohl T."/>
            <person name="Merkel B.J."/>
            <person name="Hornburger P."/>
            <person name="Mueller R.-W."/>
            <person name="Bruemmer F."/>
            <person name="Labrenz M."/>
            <person name="Spormann A.M."/>
            <person name="Op Den Camp H."/>
            <person name="Overmann J."/>
            <person name="Amann R."/>
            <person name="Jetten M.S.M."/>
            <person name="Mascher T."/>
            <person name="Medema M.H."/>
            <person name="Devos D.P."/>
            <person name="Kaster A.-K."/>
            <person name="Ovreas L."/>
            <person name="Rohde M."/>
            <person name="Galperin M.Y."/>
            <person name="Jogler C."/>
        </authorList>
    </citation>
    <scope>NUCLEOTIDE SEQUENCE [LARGE SCALE GENOMIC DNA]</scope>
    <source>
        <strain evidence="3 4">Poly59</strain>
    </source>
</reference>
<protein>
    <submittedName>
        <fullName evidence="3">PEP-CTERM motif protein</fullName>
    </submittedName>
</protein>
<dbReference type="PROSITE" id="PS51257">
    <property type="entry name" value="PROKAR_LIPOPROTEIN"/>
    <property type="match status" value="1"/>
</dbReference>
<dbReference type="NCBIfam" id="TIGR02595">
    <property type="entry name" value="PEP_CTERM"/>
    <property type="match status" value="1"/>
</dbReference>
<name>A0A5C6ENP8_9BACT</name>
<proteinExistence type="predicted"/>
<dbReference type="RefSeq" id="WP_146535518.1">
    <property type="nucleotide sequence ID" value="NZ_SJPX01000004.1"/>
</dbReference>
<evidence type="ECO:0000313" key="3">
    <source>
        <dbReference type="EMBL" id="TWU49226.1"/>
    </source>
</evidence>
<accession>A0A5C6ENP8</accession>
<gene>
    <name evidence="3" type="ORF">Poly59_38400</name>
</gene>
<comment type="caution">
    <text evidence="3">The sequence shown here is derived from an EMBL/GenBank/DDBJ whole genome shotgun (WGS) entry which is preliminary data.</text>
</comment>
<keyword evidence="1" id="KW-0732">Signal</keyword>
<evidence type="ECO:0000259" key="2">
    <source>
        <dbReference type="Pfam" id="PF07589"/>
    </source>
</evidence>
<feature type="signal peptide" evidence="1">
    <location>
        <begin position="1"/>
        <end position="23"/>
    </location>
</feature>
<sequence precursor="true">MIKRMLLGLAVALAIGSSGACNAAIVVSGEFFPVTEQFTGDVAIGIYATSNVDTVILSYNVPTLFTNPAVASFVSFEATNFGFGTETANVLSAPFAANRGFSGAAGNVPAIANQRLKVGEITFSVSNAPAGQTEVGQFLNTGFDANFFQFNTSQGTVNASNGLATVGNPSLGIQATAVPEPSSLGVLAIGLVASTFRGRRKRVA</sequence>
<dbReference type="Pfam" id="PF07589">
    <property type="entry name" value="PEP-CTERM"/>
    <property type="match status" value="1"/>
</dbReference>
<dbReference type="Proteomes" id="UP000317977">
    <property type="component" value="Unassembled WGS sequence"/>
</dbReference>
<keyword evidence="4" id="KW-1185">Reference proteome</keyword>